<dbReference type="EMBL" id="BGZK01000003">
    <property type="protein sequence ID" value="GBO99664.1"/>
    <property type="molecule type" value="Genomic_DNA"/>
</dbReference>
<evidence type="ECO:0000256" key="1">
    <source>
        <dbReference type="SAM" id="MobiDB-lite"/>
    </source>
</evidence>
<feature type="compositionally biased region" description="Basic residues" evidence="1">
    <location>
        <begin position="37"/>
        <end position="47"/>
    </location>
</feature>
<evidence type="ECO:0000313" key="2">
    <source>
        <dbReference type="EMBL" id="GBO99664.1"/>
    </source>
</evidence>
<dbReference type="Proteomes" id="UP000299102">
    <property type="component" value="Unassembled WGS sequence"/>
</dbReference>
<evidence type="ECO:0000313" key="3">
    <source>
        <dbReference type="Proteomes" id="UP000299102"/>
    </source>
</evidence>
<accession>A0A4C1SC35</accession>
<reference evidence="2 3" key="1">
    <citation type="journal article" date="2019" name="Commun. Biol.">
        <title>The bagworm genome reveals a unique fibroin gene that provides high tensile strength.</title>
        <authorList>
            <person name="Kono N."/>
            <person name="Nakamura H."/>
            <person name="Ohtoshi R."/>
            <person name="Tomita M."/>
            <person name="Numata K."/>
            <person name="Arakawa K."/>
        </authorList>
    </citation>
    <scope>NUCLEOTIDE SEQUENCE [LARGE SCALE GENOMIC DNA]</scope>
</reference>
<keyword evidence="3" id="KW-1185">Reference proteome</keyword>
<name>A0A4C1SC35_EUMVA</name>
<comment type="caution">
    <text evidence="2">The sequence shown here is derived from an EMBL/GenBank/DDBJ whole genome shotgun (WGS) entry which is preliminary data.</text>
</comment>
<dbReference type="AlphaFoldDB" id="A0A4C1SC35"/>
<organism evidence="2 3">
    <name type="scientific">Eumeta variegata</name>
    <name type="common">Bagworm moth</name>
    <name type="synonym">Eumeta japonica</name>
    <dbReference type="NCBI Taxonomy" id="151549"/>
    <lineage>
        <taxon>Eukaryota</taxon>
        <taxon>Metazoa</taxon>
        <taxon>Ecdysozoa</taxon>
        <taxon>Arthropoda</taxon>
        <taxon>Hexapoda</taxon>
        <taxon>Insecta</taxon>
        <taxon>Pterygota</taxon>
        <taxon>Neoptera</taxon>
        <taxon>Endopterygota</taxon>
        <taxon>Lepidoptera</taxon>
        <taxon>Glossata</taxon>
        <taxon>Ditrysia</taxon>
        <taxon>Tineoidea</taxon>
        <taxon>Psychidae</taxon>
        <taxon>Oiketicinae</taxon>
        <taxon>Eumeta</taxon>
    </lineage>
</organism>
<gene>
    <name evidence="2" type="ORF">EVAR_774_1</name>
</gene>
<sequence length="191" mass="21691">MVRRCSAIGPVKSGGRPERHAPRAAGAVVVRQQQSAHRMRPRGSSRQRRCDNRALSVRSRPLDSTIERIDSYRVCASRAVWSEVKKVTSVRRSEEVRGCPATRARLSIGRRRARRSCPATRCEMGHRLLSRGRSRVVAVCVRRPRREPPACAPWLGAERAAACLYRLSRGWHTFQVRYLLRPPRTVLYVGS</sequence>
<feature type="region of interest" description="Disordered" evidence="1">
    <location>
        <begin position="1"/>
        <end position="52"/>
    </location>
</feature>
<protein>
    <submittedName>
        <fullName evidence="2">Uncharacterized protein</fullName>
    </submittedName>
</protein>
<proteinExistence type="predicted"/>